<dbReference type="OrthoDB" id="645487at2"/>
<protein>
    <recommendedName>
        <fullName evidence="3">Lipoprotein</fullName>
    </recommendedName>
</protein>
<dbReference type="Proteomes" id="UP000261174">
    <property type="component" value="Unassembled WGS sequence"/>
</dbReference>
<organism evidence="1 2">
    <name type="scientific">Chitinophaga silvisoli</name>
    <dbReference type="NCBI Taxonomy" id="2291814"/>
    <lineage>
        <taxon>Bacteria</taxon>
        <taxon>Pseudomonadati</taxon>
        <taxon>Bacteroidota</taxon>
        <taxon>Chitinophagia</taxon>
        <taxon>Chitinophagales</taxon>
        <taxon>Chitinophagaceae</taxon>
        <taxon>Chitinophaga</taxon>
    </lineage>
</organism>
<accession>A0A3E1NRY3</accession>
<keyword evidence="2" id="KW-1185">Reference proteome</keyword>
<dbReference type="AlphaFoldDB" id="A0A3E1NRY3"/>
<dbReference type="EMBL" id="QTJV01000020">
    <property type="protein sequence ID" value="RFM30711.1"/>
    <property type="molecule type" value="Genomic_DNA"/>
</dbReference>
<dbReference type="RefSeq" id="WP_116857644.1">
    <property type="nucleotide sequence ID" value="NZ_QTJV01000020.1"/>
</dbReference>
<gene>
    <name evidence="1" type="ORF">DXN04_32750</name>
</gene>
<name>A0A3E1NRY3_9BACT</name>
<evidence type="ECO:0000313" key="2">
    <source>
        <dbReference type="Proteomes" id="UP000261174"/>
    </source>
</evidence>
<sequence>MKTRRLSWHVRKMALSLAFISGLALIVFSCKKDEDDGVITADEMAEAVVQSFSSEGGGLVIQTNAALSVVAAANTDNTGKLADQCGVPYEKTRTSANADTASYYVWSYGITWTGMLTCTEQVPTQYEFKATGRALYDFPRMSSDDSVNNKIVVTGLSNDSTFYKVSQTYIRTGTQQSKIGKMHKFTSTVTVSSTNMYVNKTTLRITSGTATVNIKGESSSGKSFTLSGTLTFSGNDAASLVLNDTKYTVSWIR</sequence>
<evidence type="ECO:0000313" key="1">
    <source>
        <dbReference type="EMBL" id="RFM30711.1"/>
    </source>
</evidence>
<evidence type="ECO:0008006" key="3">
    <source>
        <dbReference type="Google" id="ProtNLM"/>
    </source>
</evidence>
<reference evidence="1 2" key="1">
    <citation type="submission" date="2018-08" db="EMBL/GenBank/DDBJ databases">
        <title>Chitinophaga sp. K20C18050901, a novel bacterium isolated from forest soil.</title>
        <authorList>
            <person name="Wang C."/>
        </authorList>
    </citation>
    <scope>NUCLEOTIDE SEQUENCE [LARGE SCALE GENOMIC DNA]</scope>
    <source>
        <strain evidence="1 2">K20C18050901</strain>
    </source>
</reference>
<proteinExistence type="predicted"/>
<dbReference type="PROSITE" id="PS51257">
    <property type="entry name" value="PROKAR_LIPOPROTEIN"/>
    <property type="match status" value="1"/>
</dbReference>
<comment type="caution">
    <text evidence="1">The sequence shown here is derived from an EMBL/GenBank/DDBJ whole genome shotgun (WGS) entry which is preliminary data.</text>
</comment>